<protein>
    <submittedName>
        <fullName evidence="2">Uncharacterized protein</fullName>
    </submittedName>
</protein>
<proteinExistence type="predicted"/>
<sequence length="66" mass="7420">MYSTPIYQHLHTAVHPALNVAWEIEILGCSYSSFLNPQAKGPMADCKPTFEDLMEFPKPTLTNLPL</sequence>
<dbReference type="AlphaFoldDB" id="A0A915DJ12"/>
<evidence type="ECO:0000313" key="1">
    <source>
        <dbReference type="Proteomes" id="UP000887574"/>
    </source>
</evidence>
<dbReference type="Proteomes" id="UP000887574">
    <property type="component" value="Unplaced"/>
</dbReference>
<dbReference type="WBParaSite" id="jg19778">
    <property type="protein sequence ID" value="jg19778"/>
    <property type="gene ID" value="jg19778"/>
</dbReference>
<accession>A0A915DJ12</accession>
<keyword evidence="1" id="KW-1185">Reference proteome</keyword>
<name>A0A915DJ12_9BILA</name>
<reference evidence="2" key="1">
    <citation type="submission" date="2022-11" db="UniProtKB">
        <authorList>
            <consortium name="WormBaseParasite"/>
        </authorList>
    </citation>
    <scope>IDENTIFICATION</scope>
</reference>
<organism evidence="1 2">
    <name type="scientific">Ditylenchus dipsaci</name>
    <dbReference type="NCBI Taxonomy" id="166011"/>
    <lineage>
        <taxon>Eukaryota</taxon>
        <taxon>Metazoa</taxon>
        <taxon>Ecdysozoa</taxon>
        <taxon>Nematoda</taxon>
        <taxon>Chromadorea</taxon>
        <taxon>Rhabditida</taxon>
        <taxon>Tylenchina</taxon>
        <taxon>Tylenchomorpha</taxon>
        <taxon>Sphaerularioidea</taxon>
        <taxon>Anguinidae</taxon>
        <taxon>Anguininae</taxon>
        <taxon>Ditylenchus</taxon>
    </lineage>
</organism>
<evidence type="ECO:0000313" key="2">
    <source>
        <dbReference type="WBParaSite" id="jg19778"/>
    </source>
</evidence>